<reference evidence="1 2" key="1">
    <citation type="submission" date="2020-01" db="EMBL/GenBank/DDBJ databases">
        <title>Polyphasic characterisation and genomic insights into a novel alkali tolerant bacterium VR-M41.</title>
        <authorList>
            <person name="Vemuluri V.R."/>
        </authorList>
    </citation>
    <scope>NUCLEOTIDE SEQUENCE [LARGE SCALE GENOMIC DNA]</scope>
    <source>
        <strain evidence="1 2">VR-M41</strain>
    </source>
</reference>
<dbReference type="EMBL" id="JAAFGS010000002">
    <property type="protein sequence ID" value="NGZ74963.1"/>
    <property type="molecule type" value="Genomic_DNA"/>
</dbReference>
<accession>A0ABX0F1W0</accession>
<dbReference type="RefSeq" id="WP_166273287.1">
    <property type="nucleotide sequence ID" value="NZ_JAAFGS010000002.1"/>
</dbReference>
<protein>
    <submittedName>
        <fullName evidence="1">Uncharacterized protein</fullName>
    </submittedName>
</protein>
<evidence type="ECO:0000313" key="2">
    <source>
        <dbReference type="Proteomes" id="UP000800303"/>
    </source>
</evidence>
<sequence length="157" mass="17186">MVNETAVRHSKQPCGTRNSRAALETAVRHSKQPCGTRNSRAALEKPFSLPEGKRLFGLPGNPASGTEGEFLGSCMDRFGRRTFGRPVRRAAPLPLPRGSGRLLEALFRTAFARCAARSAESGTSLITFEPSDGPPHLLRQITAYKQLFEQKGLDYSK</sequence>
<name>A0ABX0F1W0_9BACL</name>
<dbReference type="Proteomes" id="UP000800303">
    <property type="component" value="Unassembled WGS sequence"/>
</dbReference>
<keyword evidence="2" id="KW-1185">Reference proteome</keyword>
<proteinExistence type="predicted"/>
<evidence type="ECO:0000313" key="1">
    <source>
        <dbReference type="EMBL" id="NGZ74963.1"/>
    </source>
</evidence>
<gene>
    <name evidence="1" type="ORF">GYN08_06510</name>
</gene>
<organism evidence="1 2">
    <name type="scientific">Saccharibacillus alkalitolerans</name>
    <dbReference type="NCBI Taxonomy" id="2705290"/>
    <lineage>
        <taxon>Bacteria</taxon>
        <taxon>Bacillati</taxon>
        <taxon>Bacillota</taxon>
        <taxon>Bacilli</taxon>
        <taxon>Bacillales</taxon>
        <taxon>Paenibacillaceae</taxon>
        <taxon>Saccharibacillus</taxon>
    </lineage>
</organism>
<comment type="caution">
    <text evidence="1">The sequence shown here is derived from an EMBL/GenBank/DDBJ whole genome shotgun (WGS) entry which is preliminary data.</text>
</comment>